<dbReference type="Proteomes" id="UP000249364">
    <property type="component" value="Unassembled WGS sequence"/>
</dbReference>
<dbReference type="STRING" id="121821.GCA_001870675_00327"/>
<feature type="signal peptide" evidence="1">
    <location>
        <begin position="1"/>
        <end position="23"/>
    </location>
</feature>
<evidence type="ECO:0000256" key="1">
    <source>
        <dbReference type="SAM" id="SignalP"/>
    </source>
</evidence>
<dbReference type="AlphaFoldDB" id="A0A2W7PSN5"/>
<dbReference type="OrthoDB" id="7362103at2"/>
<dbReference type="EMBL" id="QKZQ01000015">
    <property type="protein sequence ID" value="PZX39314.1"/>
    <property type="molecule type" value="Genomic_DNA"/>
</dbReference>
<evidence type="ECO:0000313" key="3">
    <source>
        <dbReference type="Proteomes" id="UP000249364"/>
    </source>
</evidence>
<gene>
    <name evidence="2" type="ORF">LY56_02846</name>
</gene>
<feature type="chain" id="PRO_5016153410" evidence="1">
    <location>
        <begin position="24"/>
        <end position="144"/>
    </location>
</feature>
<keyword evidence="1" id="KW-0732">Signal</keyword>
<evidence type="ECO:0000313" key="2">
    <source>
        <dbReference type="EMBL" id="PZX39314.1"/>
    </source>
</evidence>
<sequence>MVIIQSIKLALLFVGLSTLGLQAAETSSPASAFTGLEALQPDMPSTDLSRYAGHATLIVIFANSLDDAEFIAQLDILRPHAEYLAAQNVVLLTDTSPSANGPLRQALHPRGFSLLLINSLGTLAQRRGTVTDAQRLIRQIDQMP</sequence>
<organism evidence="2 3">
    <name type="scientific">Roseinatronobacter thiooxidans</name>
    <dbReference type="NCBI Taxonomy" id="121821"/>
    <lineage>
        <taxon>Bacteria</taxon>
        <taxon>Pseudomonadati</taxon>
        <taxon>Pseudomonadota</taxon>
        <taxon>Alphaproteobacteria</taxon>
        <taxon>Rhodobacterales</taxon>
        <taxon>Paracoccaceae</taxon>
        <taxon>Roseinatronobacter</taxon>
    </lineage>
</organism>
<accession>A0A2W7PSN5</accession>
<name>A0A2W7PSN5_9RHOB</name>
<protein>
    <submittedName>
        <fullName evidence="2">Uncharacterized protein DUF4174</fullName>
    </submittedName>
</protein>
<dbReference type="RefSeq" id="WP_071469193.1">
    <property type="nucleotide sequence ID" value="NZ_MEHT01000010.1"/>
</dbReference>
<keyword evidence="3" id="KW-1185">Reference proteome</keyword>
<proteinExistence type="predicted"/>
<comment type="caution">
    <text evidence="2">The sequence shown here is derived from an EMBL/GenBank/DDBJ whole genome shotgun (WGS) entry which is preliminary data.</text>
</comment>
<reference evidence="2 3" key="1">
    <citation type="submission" date="2018-06" db="EMBL/GenBank/DDBJ databases">
        <title>Genomic Encyclopedia of Archaeal and Bacterial Type Strains, Phase II (KMG-II): from individual species to whole genera.</title>
        <authorList>
            <person name="Goeker M."/>
        </authorList>
    </citation>
    <scope>NUCLEOTIDE SEQUENCE [LARGE SCALE GENOMIC DNA]</scope>
    <source>
        <strain evidence="2 3">DSM 13087</strain>
    </source>
</reference>